<dbReference type="EMBL" id="PP537965">
    <property type="protein sequence ID" value="XCD08675.1"/>
    <property type="molecule type" value="Genomic_DNA"/>
</dbReference>
<organism evidence="1">
    <name type="scientific">Methanobrevibacter smithii tailed virus 1</name>
    <dbReference type="NCBI Taxonomy" id="3148917"/>
    <lineage>
        <taxon>Viruses</taxon>
        <taxon>Duplodnaviria</taxon>
        <taxon>Heunggongvirae</taxon>
        <taxon>Uroviricota</taxon>
        <taxon>Caudoviricetes</taxon>
        <taxon>Methanobavirales</taxon>
        <taxon>Usuviridae</taxon>
        <taxon>Manusuvirus</taxon>
        <taxon>Manusuvirus methanobrevibacteri</taxon>
    </lineage>
</organism>
<reference evidence="1" key="1">
    <citation type="submission" date="2024-03" db="EMBL/GenBank/DDBJ databases">
        <title>Archaeal virus exists in stable equilibrium with its dominant human gut methanogen host.</title>
        <authorList>
            <person name="Baquero D.P."/>
            <person name="Medvedeva S."/>
            <person name="Martin-Gallausiaux C."/>
            <person name="Pende N."/>
            <person name="Sartori-Rupp A."/>
            <person name="Tachon S."/>
            <person name="Pedron T."/>
            <person name="Debarbieux L."/>
            <person name="Borrel G."/>
            <person name="Gribaldo S."/>
            <person name="Krupovic M."/>
        </authorList>
    </citation>
    <scope>NUCLEOTIDE SEQUENCE</scope>
</reference>
<proteinExistence type="predicted"/>
<name>A0AAU8B8J2_9CAUD</name>
<sequence>MIDEKLLLYFIKTRSREFEEQSFTIHKECTGSLRDMEYDDVIIHSINLHTLMHVTRILNELIEMIEDGKFNTSENSVSCCGGECEKQ</sequence>
<protein>
    <submittedName>
        <fullName evidence="1">Uncharacterized protein</fullName>
    </submittedName>
</protein>
<accession>A0AAU8B8J2</accession>
<evidence type="ECO:0000313" key="1">
    <source>
        <dbReference type="EMBL" id="XCD08675.1"/>
    </source>
</evidence>